<dbReference type="InterPro" id="IPR036217">
    <property type="entry name" value="MethylDNA_cys_MeTrfase_DNAb"/>
</dbReference>
<keyword evidence="4" id="KW-0489">Methyltransferase</keyword>
<accession>A0A444W494</accession>
<dbReference type="NCBIfam" id="TIGR00589">
    <property type="entry name" value="ogt"/>
    <property type="match status" value="1"/>
</dbReference>
<dbReference type="SUPFAM" id="SSF46767">
    <property type="entry name" value="Methylated DNA-protein cysteine methyltransferase, C-terminal domain"/>
    <property type="match status" value="1"/>
</dbReference>
<dbReference type="SUPFAM" id="SSF46689">
    <property type="entry name" value="Homeodomain-like"/>
    <property type="match status" value="2"/>
</dbReference>
<dbReference type="GO" id="GO:0003700">
    <property type="term" value="F:DNA-binding transcription factor activity"/>
    <property type="evidence" value="ECO:0007669"/>
    <property type="project" value="InterPro"/>
</dbReference>
<dbReference type="RefSeq" id="WP_129752434.1">
    <property type="nucleotide sequence ID" value="NZ_JUIW01000013.1"/>
</dbReference>
<comment type="catalytic activity">
    <reaction evidence="1">
        <text>a 4-O-methyl-thymidine in DNA + L-cysteinyl-[protein] = a thymidine in DNA + S-methyl-L-cysteinyl-[protein]</text>
        <dbReference type="Rhea" id="RHEA:53428"/>
        <dbReference type="Rhea" id="RHEA-COMP:10131"/>
        <dbReference type="Rhea" id="RHEA-COMP:10132"/>
        <dbReference type="Rhea" id="RHEA-COMP:13555"/>
        <dbReference type="Rhea" id="RHEA-COMP:13556"/>
        <dbReference type="ChEBI" id="CHEBI:29950"/>
        <dbReference type="ChEBI" id="CHEBI:82612"/>
        <dbReference type="ChEBI" id="CHEBI:137386"/>
        <dbReference type="ChEBI" id="CHEBI:137387"/>
        <dbReference type="EC" id="2.1.1.63"/>
    </reaction>
</comment>
<dbReference type="GO" id="GO:0032259">
    <property type="term" value="P:methylation"/>
    <property type="evidence" value="ECO:0007669"/>
    <property type="project" value="UniProtKB-KW"/>
</dbReference>
<evidence type="ECO:0000256" key="10">
    <source>
        <dbReference type="ARBA" id="ARBA00049348"/>
    </source>
</evidence>
<keyword evidence="13" id="KW-1185">Reference proteome</keyword>
<dbReference type="PANTHER" id="PTHR10815">
    <property type="entry name" value="METHYLATED-DNA--PROTEIN-CYSTEINE METHYLTRANSFERASE"/>
    <property type="match status" value="1"/>
</dbReference>
<dbReference type="CDD" id="cd06445">
    <property type="entry name" value="ATase"/>
    <property type="match status" value="1"/>
</dbReference>
<dbReference type="Proteomes" id="UP000289775">
    <property type="component" value="Unassembled WGS sequence"/>
</dbReference>
<dbReference type="Gene3D" id="1.10.10.60">
    <property type="entry name" value="Homeodomain-like"/>
    <property type="match status" value="1"/>
</dbReference>
<dbReference type="FunFam" id="1.10.10.10:FF:000214">
    <property type="entry name" value="Methylated-DNA--protein-cysteine methyltransferase"/>
    <property type="match status" value="1"/>
</dbReference>
<dbReference type="InterPro" id="IPR018060">
    <property type="entry name" value="HTH_AraC"/>
</dbReference>
<organism evidence="12 13">
    <name type="scientific">Flavobacterium beibuense</name>
    <dbReference type="NCBI Taxonomy" id="657326"/>
    <lineage>
        <taxon>Bacteria</taxon>
        <taxon>Pseudomonadati</taxon>
        <taxon>Bacteroidota</taxon>
        <taxon>Flavobacteriia</taxon>
        <taxon>Flavobacteriales</taxon>
        <taxon>Flavobacteriaceae</taxon>
        <taxon>Flavobacterium</taxon>
    </lineage>
</organism>
<evidence type="ECO:0000256" key="6">
    <source>
        <dbReference type="ARBA" id="ARBA00022763"/>
    </source>
</evidence>
<proteinExistence type="inferred from homology"/>
<evidence type="ECO:0000256" key="8">
    <source>
        <dbReference type="ARBA" id="ARBA00023163"/>
    </source>
</evidence>
<dbReference type="InterPro" id="IPR008332">
    <property type="entry name" value="MethylG_MeTrfase_N"/>
</dbReference>
<dbReference type="OrthoDB" id="9802228at2"/>
<gene>
    <name evidence="12" type="ORF">NU09_3362</name>
</gene>
<dbReference type="EMBL" id="JUIW01000013">
    <property type="protein sequence ID" value="RYJ40532.1"/>
    <property type="molecule type" value="Genomic_DNA"/>
</dbReference>
<dbReference type="SMART" id="SM00342">
    <property type="entry name" value="HTH_ARAC"/>
    <property type="match status" value="1"/>
</dbReference>
<evidence type="ECO:0000256" key="1">
    <source>
        <dbReference type="ARBA" id="ARBA00001286"/>
    </source>
</evidence>
<dbReference type="PANTHER" id="PTHR10815:SF13">
    <property type="entry name" value="METHYLATED-DNA--PROTEIN-CYSTEINE METHYLTRANSFERASE"/>
    <property type="match status" value="1"/>
</dbReference>
<dbReference type="InterPro" id="IPR001497">
    <property type="entry name" value="MethylDNA_cys_MeTrfase_AS"/>
</dbReference>
<dbReference type="SUPFAM" id="SSF53155">
    <property type="entry name" value="Methylated DNA-protein cysteine methyltransferase domain"/>
    <property type="match status" value="1"/>
</dbReference>
<dbReference type="GO" id="GO:0006281">
    <property type="term" value="P:DNA repair"/>
    <property type="evidence" value="ECO:0007669"/>
    <property type="project" value="UniProtKB-KW"/>
</dbReference>
<dbReference type="Gene3D" id="3.30.160.70">
    <property type="entry name" value="Methylated DNA-protein cysteine methyltransferase domain"/>
    <property type="match status" value="1"/>
</dbReference>
<evidence type="ECO:0000256" key="9">
    <source>
        <dbReference type="ARBA" id="ARBA00023204"/>
    </source>
</evidence>
<dbReference type="PROSITE" id="PS00374">
    <property type="entry name" value="MGMT"/>
    <property type="match status" value="1"/>
</dbReference>
<evidence type="ECO:0000313" key="13">
    <source>
        <dbReference type="Proteomes" id="UP000289775"/>
    </source>
</evidence>
<reference evidence="12 13" key="1">
    <citation type="submission" date="2014-12" db="EMBL/GenBank/DDBJ databases">
        <title>Genome sequence of Flavobacterium beibuense RSKm HC5.</title>
        <authorList>
            <person name="Kim J.F."/>
            <person name="Song J.Y."/>
            <person name="Kwak M.-J."/>
            <person name="Lee S.-W."/>
        </authorList>
    </citation>
    <scope>NUCLEOTIDE SEQUENCE [LARGE SCALE GENOMIC DNA]</scope>
    <source>
        <strain evidence="12 13">RSKm HC5</strain>
    </source>
</reference>
<dbReference type="InterPro" id="IPR036388">
    <property type="entry name" value="WH-like_DNA-bd_sf"/>
</dbReference>
<name>A0A444W494_9FLAO</name>
<evidence type="ECO:0000256" key="3">
    <source>
        <dbReference type="ARBA" id="ARBA00011918"/>
    </source>
</evidence>
<sequence length="282" mass="31888">METQDQLNYDRIAKAIEYIKENFKSQPNLDEIADKVHISQSHFQRMFTDWAGTSPKKFLQFISIEHAKKILKEEQATLFDTAYETGLSSTSRLHDLFINIEGMTPMEYKNGGKNLQINYSFAESPFGSLIVASTSKGICYMAFENNEETALKNLQDKFPNAAFHRKLDLMQQNALFIFQNDWSKLNKIKLHLKGTDFQLKVWESLLKIPMGGLSTYGRLAESIGNPNASRAVGTAIGSNPVAYLIPCHRVIQSTGNFGEYMWGSTRKTAIIGWEGAKTHSEI</sequence>
<evidence type="ECO:0000256" key="2">
    <source>
        <dbReference type="ARBA" id="ARBA00008711"/>
    </source>
</evidence>
<dbReference type="Pfam" id="PF02870">
    <property type="entry name" value="Methyltransf_1N"/>
    <property type="match status" value="1"/>
</dbReference>
<evidence type="ECO:0000256" key="4">
    <source>
        <dbReference type="ARBA" id="ARBA00022603"/>
    </source>
</evidence>
<evidence type="ECO:0000256" key="7">
    <source>
        <dbReference type="ARBA" id="ARBA00023015"/>
    </source>
</evidence>
<keyword evidence="5" id="KW-0808">Transferase</keyword>
<keyword evidence="9" id="KW-0234">DNA repair</keyword>
<dbReference type="InterPro" id="IPR014048">
    <property type="entry name" value="MethylDNA_cys_MeTrfase_DNA-bd"/>
</dbReference>
<dbReference type="PROSITE" id="PS01124">
    <property type="entry name" value="HTH_ARAC_FAMILY_2"/>
    <property type="match status" value="1"/>
</dbReference>
<evidence type="ECO:0000313" key="12">
    <source>
        <dbReference type="EMBL" id="RYJ40532.1"/>
    </source>
</evidence>
<protein>
    <recommendedName>
        <fullName evidence="3">methylated-DNA--[protein]-cysteine S-methyltransferase</fullName>
        <ecNumber evidence="3">2.1.1.63</ecNumber>
    </recommendedName>
</protein>
<dbReference type="Pfam" id="PF01035">
    <property type="entry name" value="DNA_binding_1"/>
    <property type="match status" value="1"/>
</dbReference>
<dbReference type="EC" id="2.1.1.63" evidence="3"/>
<dbReference type="GO" id="GO:0003908">
    <property type="term" value="F:methylated-DNA-[protein]-cysteine S-methyltransferase activity"/>
    <property type="evidence" value="ECO:0007669"/>
    <property type="project" value="UniProtKB-EC"/>
</dbReference>
<comment type="similarity">
    <text evidence="2">Belongs to the MGMT family.</text>
</comment>
<dbReference type="Pfam" id="PF12833">
    <property type="entry name" value="HTH_18"/>
    <property type="match status" value="1"/>
</dbReference>
<comment type="catalytic activity">
    <reaction evidence="10">
        <text>a 6-O-methyl-2'-deoxyguanosine in DNA + L-cysteinyl-[protein] = S-methyl-L-cysteinyl-[protein] + a 2'-deoxyguanosine in DNA</text>
        <dbReference type="Rhea" id="RHEA:24000"/>
        <dbReference type="Rhea" id="RHEA-COMP:10131"/>
        <dbReference type="Rhea" id="RHEA-COMP:10132"/>
        <dbReference type="Rhea" id="RHEA-COMP:11367"/>
        <dbReference type="Rhea" id="RHEA-COMP:11368"/>
        <dbReference type="ChEBI" id="CHEBI:29950"/>
        <dbReference type="ChEBI" id="CHEBI:82612"/>
        <dbReference type="ChEBI" id="CHEBI:85445"/>
        <dbReference type="ChEBI" id="CHEBI:85448"/>
        <dbReference type="EC" id="2.1.1.63"/>
    </reaction>
</comment>
<evidence type="ECO:0000259" key="11">
    <source>
        <dbReference type="PROSITE" id="PS01124"/>
    </source>
</evidence>
<keyword evidence="6" id="KW-0227">DNA damage</keyword>
<dbReference type="GO" id="GO:0043565">
    <property type="term" value="F:sequence-specific DNA binding"/>
    <property type="evidence" value="ECO:0007669"/>
    <property type="project" value="InterPro"/>
</dbReference>
<dbReference type="InterPro" id="IPR009057">
    <property type="entry name" value="Homeodomain-like_sf"/>
</dbReference>
<dbReference type="InterPro" id="IPR036631">
    <property type="entry name" value="MGMT_N_sf"/>
</dbReference>
<keyword evidence="8" id="KW-0804">Transcription</keyword>
<evidence type="ECO:0000256" key="5">
    <source>
        <dbReference type="ARBA" id="ARBA00022679"/>
    </source>
</evidence>
<dbReference type="Gene3D" id="1.10.10.10">
    <property type="entry name" value="Winged helix-like DNA-binding domain superfamily/Winged helix DNA-binding domain"/>
    <property type="match status" value="1"/>
</dbReference>
<dbReference type="AlphaFoldDB" id="A0A444W494"/>
<keyword evidence="7" id="KW-0805">Transcription regulation</keyword>
<comment type="caution">
    <text evidence="12">The sequence shown here is derived from an EMBL/GenBank/DDBJ whole genome shotgun (WGS) entry which is preliminary data.</text>
</comment>
<feature type="domain" description="HTH araC/xylS-type" evidence="11">
    <location>
        <begin position="13"/>
        <end position="111"/>
    </location>
</feature>